<dbReference type="Pfam" id="PF13248">
    <property type="entry name" value="Zn_ribbon_3"/>
    <property type="match status" value="1"/>
</dbReference>
<evidence type="ECO:0000313" key="2">
    <source>
        <dbReference type="EMBL" id="GAH70924.1"/>
    </source>
</evidence>
<evidence type="ECO:0000259" key="1">
    <source>
        <dbReference type="Pfam" id="PF13248"/>
    </source>
</evidence>
<comment type="caution">
    <text evidence="2">The sequence shown here is derived from an EMBL/GenBank/DDBJ whole genome shotgun (WGS) entry which is preliminary data.</text>
</comment>
<organism evidence="2">
    <name type="scientific">marine sediment metagenome</name>
    <dbReference type="NCBI Taxonomy" id="412755"/>
    <lineage>
        <taxon>unclassified sequences</taxon>
        <taxon>metagenomes</taxon>
        <taxon>ecological metagenomes</taxon>
    </lineage>
</organism>
<dbReference type="InterPro" id="IPR059113">
    <property type="entry name" value="Znf_ribbon"/>
</dbReference>
<dbReference type="EMBL" id="BARU01032422">
    <property type="protein sequence ID" value="GAH70924.1"/>
    <property type="molecule type" value="Genomic_DNA"/>
</dbReference>
<feature type="non-terminal residue" evidence="2">
    <location>
        <position position="30"/>
    </location>
</feature>
<dbReference type="AlphaFoldDB" id="X1IXV7"/>
<reference evidence="2" key="1">
    <citation type="journal article" date="2014" name="Front. Microbiol.">
        <title>High frequency of phylogenetically diverse reductive dehalogenase-homologous genes in deep subseafloor sedimentary metagenomes.</title>
        <authorList>
            <person name="Kawai M."/>
            <person name="Futagami T."/>
            <person name="Toyoda A."/>
            <person name="Takaki Y."/>
            <person name="Nishi S."/>
            <person name="Hori S."/>
            <person name="Arai W."/>
            <person name="Tsubouchi T."/>
            <person name="Morono Y."/>
            <person name="Uchiyama I."/>
            <person name="Ito T."/>
            <person name="Fujiyama A."/>
            <person name="Inagaki F."/>
            <person name="Takami H."/>
        </authorList>
    </citation>
    <scope>NUCLEOTIDE SEQUENCE</scope>
    <source>
        <strain evidence="2">Expedition CK06-06</strain>
    </source>
</reference>
<gene>
    <name evidence="2" type="ORF">S03H2_51142</name>
</gene>
<accession>X1IXV7</accession>
<sequence length="30" mass="3325">MSEEKFIICPNCGAILEKEVQFCGFCGNDV</sequence>
<name>X1IXV7_9ZZZZ</name>
<feature type="domain" description="Putative zinc-ribbon" evidence="1">
    <location>
        <begin position="9"/>
        <end position="29"/>
    </location>
</feature>
<protein>
    <recommendedName>
        <fullName evidence="1">Putative zinc-ribbon domain-containing protein</fullName>
    </recommendedName>
</protein>
<proteinExistence type="predicted"/>